<dbReference type="GeneID" id="69569359"/>
<keyword evidence="2" id="KW-0645">Protease</keyword>
<protein>
    <submittedName>
        <fullName evidence="6">Insulinase family protein</fullName>
    </submittedName>
</protein>
<evidence type="ECO:0000313" key="6">
    <source>
        <dbReference type="EMBL" id="TRZ35457.1"/>
    </source>
</evidence>
<dbReference type="Gene3D" id="3.30.830.10">
    <property type="entry name" value="Metalloenzyme, LuxS/M16 peptidase-like"/>
    <property type="match status" value="2"/>
</dbReference>
<evidence type="ECO:0000256" key="3">
    <source>
        <dbReference type="ARBA" id="ARBA00022801"/>
    </source>
</evidence>
<dbReference type="RefSeq" id="WP_049220174.1">
    <property type="nucleotide sequence ID" value="NZ_CABGUH010000006.1"/>
</dbReference>
<evidence type="ECO:0000313" key="7">
    <source>
        <dbReference type="Proteomes" id="UP000316316"/>
    </source>
</evidence>
<dbReference type="NCBIfam" id="NF047421">
    <property type="entry name" value="YfmH_fam"/>
    <property type="match status" value="1"/>
</dbReference>
<dbReference type="EMBL" id="PDXQ01000001">
    <property type="protein sequence ID" value="TRZ35457.1"/>
    <property type="molecule type" value="Genomic_DNA"/>
</dbReference>
<evidence type="ECO:0000256" key="4">
    <source>
        <dbReference type="ARBA" id="ARBA00022833"/>
    </source>
</evidence>
<dbReference type="InterPro" id="IPR011765">
    <property type="entry name" value="Pept_M16_N"/>
</dbReference>
<dbReference type="Pfam" id="PF00675">
    <property type="entry name" value="Peptidase_M16"/>
    <property type="match status" value="1"/>
</dbReference>
<dbReference type="InterPro" id="IPR011249">
    <property type="entry name" value="Metalloenz_LuxS/M16"/>
</dbReference>
<dbReference type="GO" id="GO:0046872">
    <property type="term" value="F:metal ion binding"/>
    <property type="evidence" value="ECO:0007669"/>
    <property type="project" value="InterPro"/>
</dbReference>
<dbReference type="PANTHER" id="PTHR43690:SF17">
    <property type="entry name" value="PROTEIN YHJJ"/>
    <property type="match status" value="1"/>
</dbReference>
<sequence>MDKVAYQKINEILYKEILPNGLTVYLLPKAGYHKTYGLFSTNYGSIDNEFIPRGGTEYIKVPDGIAHFLEHKMFEKEDGDVFQKFGEQGASANAFTSFTRTSYLFSTTDQLELNLGTLLDFVQAPYFTEESVQKEQGIIGQEIQMYQDDPGWQQFFAILKNMYPKHPLHIDIAGTIDSIAEITAEDLYTCYNTFYHPSNMTLFVVGNLEPEALMAFIRENQAKKTFEAPEPIQRRFPQESPDEIIKRSEEKMPITIPKAIVGIKGLAELPKDNKERLIFKISMDLLFQMLLGTTSQNYLRLYNEGLLDDSFGYEFSLDRSFHFADFGGDSENPQMLADRLTEILLHFDSDPEVNEKNLTLLKKKMLGKYFQSLNSLEYVANQFTQSLYGEWTLFDMPEIIQEIELTDVLAAGELFIKEEAFTRFYMEKNIPS</sequence>
<dbReference type="AlphaFoldDB" id="A0A553SEN9"/>
<dbReference type="PANTHER" id="PTHR43690">
    <property type="entry name" value="NARDILYSIN"/>
    <property type="match status" value="1"/>
</dbReference>
<keyword evidence="3" id="KW-0378">Hydrolase</keyword>
<evidence type="ECO:0000256" key="2">
    <source>
        <dbReference type="ARBA" id="ARBA00022670"/>
    </source>
</evidence>
<reference evidence="6 7" key="1">
    <citation type="submission" date="2017-10" db="EMBL/GenBank/DDBJ databases">
        <title>FDA dAtabase for Regulatory Grade micrObial Sequences (FDA-ARGOS): Supporting development and validation of Infectious Disease Dx tests.</title>
        <authorList>
            <person name="Campos J."/>
            <person name="Goldberg B."/>
            <person name="Tallon L.J."/>
            <person name="Sadzewicz L."/>
            <person name="Sengamalay N."/>
            <person name="Ott S."/>
            <person name="Godinez A."/>
            <person name="Nagaraj S."/>
            <person name="Vyas G."/>
            <person name="Aluvathingal J."/>
            <person name="Nadendla S."/>
            <person name="Geyer C."/>
            <person name="Nandy P."/>
            <person name="Hobson J."/>
            <person name="Sichtig H."/>
        </authorList>
    </citation>
    <scope>NUCLEOTIDE SEQUENCE [LARGE SCALE GENOMIC DNA]</scope>
    <source>
        <strain evidence="6 7">FDAARGOS_185</strain>
    </source>
</reference>
<dbReference type="GO" id="GO:0008237">
    <property type="term" value="F:metallopeptidase activity"/>
    <property type="evidence" value="ECO:0007669"/>
    <property type="project" value="UniProtKB-KW"/>
</dbReference>
<dbReference type="SUPFAM" id="SSF63411">
    <property type="entry name" value="LuxS/MPP-like metallohydrolase"/>
    <property type="match status" value="2"/>
</dbReference>
<organism evidence="6 7">
    <name type="scientific">Enterococcus avium</name>
    <name type="common">Streptococcus avium</name>
    <dbReference type="NCBI Taxonomy" id="33945"/>
    <lineage>
        <taxon>Bacteria</taxon>
        <taxon>Bacillati</taxon>
        <taxon>Bacillota</taxon>
        <taxon>Bacilli</taxon>
        <taxon>Lactobacillales</taxon>
        <taxon>Enterococcaceae</taxon>
        <taxon>Enterococcus</taxon>
    </lineage>
</organism>
<dbReference type="Proteomes" id="UP000316316">
    <property type="component" value="Unassembled WGS sequence"/>
</dbReference>
<evidence type="ECO:0000256" key="5">
    <source>
        <dbReference type="ARBA" id="ARBA00023049"/>
    </source>
</evidence>
<dbReference type="InterPro" id="IPR050626">
    <property type="entry name" value="Peptidase_M16"/>
</dbReference>
<accession>A0A553SEN9</accession>
<keyword evidence="4" id="KW-0862">Zinc</keyword>
<evidence type="ECO:0000256" key="1">
    <source>
        <dbReference type="ARBA" id="ARBA00007261"/>
    </source>
</evidence>
<dbReference type="GO" id="GO:0006508">
    <property type="term" value="P:proteolysis"/>
    <property type="evidence" value="ECO:0007669"/>
    <property type="project" value="UniProtKB-KW"/>
</dbReference>
<comment type="similarity">
    <text evidence="1">Belongs to the peptidase M16 family.</text>
</comment>
<dbReference type="InterPro" id="IPR007863">
    <property type="entry name" value="Peptidase_M16_C"/>
</dbReference>
<name>A0A553SEN9_ENTAV</name>
<keyword evidence="5" id="KW-0482">Metalloprotease</keyword>
<comment type="caution">
    <text evidence="6">The sequence shown here is derived from an EMBL/GenBank/DDBJ whole genome shotgun (WGS) entry which is preliminary data.</text>
</comment>
<dbReference type="Pfam" id="PF05193">
    <property type="entry name" value="Peptidase_M16_C"/>
    <property type="match status" value="1"/>
</dbReference>
<gene>
    <name evidence="6" type="ORF">AUF17_15785</name>
</gene>
<proteinExistence type="inferred from homology"/>